<dbReference type="OrthoDB" id="10522320at2759"/>
<protein>
    <submittedName>
        <fullName evidence="2">Uncharacterized protein</fullName>
    </submittedName>
</protein>
<evidence type="ECO:0000313" key="3">
    <source>
        <dbReference type="Proteomes" id="UP000799764"/>
    </source>
</evidence>
<name>A0A9P4PTF8_9PLEO</name>
<dbReference type="AlphaFoldDB" id="A0A9P4PTF8"/>
<evidence type="ECO:0000313" key="2">
    <source>
        <dbReference type="EMBL" id="KAF2448968.1"/>
    </source>
</evidence>
<proteinExistence type="predicted"/>
<sequence length="190" mass="21430">MTPASTPSSQSDQPRQSFVHVFVCIERLPSSVWNSRFPSRQFRPKHLPSTHKPHPTPSQPSPTQNHATPPTQMAPPKYANLFPRSSAFYTKPALPYTYHILKQLSRTSPPVRATPETFTDPGVAHAALLEYARMQHPFHRFVDPPAGMGSGGRGKVLEGYIQAMRYKDGDWIEEVVTGWVWVERVWEGEG</sequence>
<feature type="region of interest" description="Disordered" evidence="1">
    <location>
        <begin position="35"/>
        <end position="77"/>
    </location>
</feature>
<gene>
    <name evidence="2" type="ORF">P171DRAFT_428940</name>
</gene>
<evidence type="ECO:0000256" key="1">
    <source>
        <dbReference type="SAM" id="MobiDB-lite"/>
    </source>
</evidence>
<comment type="caution">
    <text evidence="2">The sequence shown here is derived from an EMBL/GenBank/DDBJ whole genome shotgun (WGS) entry which is preliminary data.</text>
</comment>
<dbReference type="Proteomes" id="UP000799764">
    <property type="component" value="Unassembled WGS sequence"/>
</dbReference>
<reference evidence="2" key="1">
    <citation type="journal article" date="2020" name="Stud. Mycol.">
        <title>101 Dothideomycetes genomes: a test case for predicting lifestyles and emergence of pathogens.</title>
        <authorList>
            <person name="Haridas S."/>
            <person name="Albert R."/>
            <person name="Binder M."/>
            <person name="Bloem J."/>
            <person name="Labutti K."/>
            <person name="Salamov A."/>
            <person name="Andreopoulos B."/>
            <person name="Baker S."/>
            <person name="Barry K."/>
            <person name="Bills G."/>
            <person name="Bluhm B."/>
            <person name="Cannon C."/>
            <person name="Castanera R."/>
            <person name="Culley D."/>
            <person name="Daum C."/>
            <person name="Ezra D."/>
            <person name="Gonzalez J."/>
            <person name="Henrissat B."/>
            <person name="Kuo A."/>
            <person name="Liang C."/>
            <person name="Lipzen A."/>
            <person name="Lutzoni F."/>
            <person name="Magnuson J."/>
            <person name="Mondo S."/>
            <person name="Nolan M."/>
            <person name="Ohm R."/>
            <person name="Pangilinan J."/>
            <person name="Park H.-J."/>
            <person name="Ramirez L."/>
            <person name="Alfaro M."/>
            <person name="Sun H."/>
            <person name="Tritt A."/>
            <person name="Yoshinaga Y."/>
            <person name="Zwiers L.-H."/>
            <person name="Turgeon B."/>
            <person name="Goodwin S."/>
            <person name="Spatafora J."/>
            <person name="Crous P."/>
            <person name="Grigoriev I."/>
        </authorList>
    </citation>
    <scope>NUCLEOTIDE SEQUENCE</scope>
    <source>
        <strain evidence="2">CBS 690.94</strain>
    </source>
</reference>
<accession>A0A9P4PTF8</accession>
<dbReference type="EMBL" id="MU001495">
    <property type="protein sequence ID" value="KAF2448968.1"/>
    <property type="molecule type" value="Genomic_DNA"/>
</dbReference>
<feature type="compositionally biased region" description="Basic residues" evidence="1">
    <location>
        <begin position="42"/>
        <end position="54"/>
    </location>
</feature>
<organism evidence="2 3">
    <name type="scientific">Karstenula rhodostoma CBS 690.94</name>
    <dbReference type="NCBI Taxonomy" id="1392251"/>
    <lineage>
        <taxon>Eukaryota</taxon>
        <taxon>Fungi</taxon>
        <taxon>Dikarya</taxon>
        <taxon>Ascomycota</taxon>
        <taxon>Pezizomycotina</taxon>
        <taxon>Dothideomycetes</taxon>
        <taxon>Pleosporomycetidae</taxon>
        <taxon>Pleosporales</taxon>
        <taxon>Massarineae</taxon>
        <taxon>Didymosphaeriaceae</taxon>
        <taxon>Karstenula</taxon>
    </lineage>
</organism>
<keyword evidence="3" id="KW-1185">Reference proteome</keyword>